<reference evidence="2 3" key="1">
    <citation type="journal article" date="2011" name="Science">
        <title>The ecoresponsive genome of Daphnia pulex.</title>
        <authorList>
            <person name="Colbourne J.K."/>
            <person name="Pfrender M.E."/>
            <person name="Gilbert D."/>
            <person name="Thomas W.K."/>
            <person name="Tucker A."/>
            <person name="Oakley T.H."/>
            <person name="Tokishita S."/>
            <person name="Aerts A."/>
            <person name="Arnold G.J."/>
            <person name="Basu M.K."/>
            <person name="Bauer D.J."/>
            <person name="Caceres C.E."/>
            <person name="Carmel L."/>
            <person name="Casola C."/>
            <person name="Choi J.H."/>
            <person name="Detter J.C."/>
            <person name="Dong Q."/>
            <person name="Dusheyko S."/>
            <person name="Eads B.D."/>
            <person name="Frohlich T."/>
            <person name="Geiler-Samerotte K.A."/>
            <person name="Gerlach D."/>
            <person name="Hatcher P."/>
            <person name="Jogdeo S."/>
            <person name="Krijgsveld J."/>
            <person name="Kriventseva E.V."/>
            <person name="Kultz D."/>
            <person name="Laforsch C."/>
            <person name="Lindquist E."/>
            <person name="Lopez J."/>
            <person name="Manak J.R."/>
            <person name="Muller J."/>
            <person name="Pangilinan J."/>
            <person name="Patwardhan R.P."/>
            <person name="Pitluck S."/>
            <person name="Pritham E.J."/>
            <person name="Rechtsteiner A."/>
            <person name="Rho M."/>
            <person name="Rogozin I.B."/>
            <person name="Sakarya O."/>
            <person name="Salamov A."/>
            <person name="Schaack S."/>
            <person name="Shapiro H."/>
            <person name="Shiga Y."/>
            <person name="Skalitzky C."/>
            <person name="Smith Z."/>
            <person name="Souvorov A."/>
            <person name="Sung W."/>
            <person name="Tang Z."/>
            <person name="Tsuchiya D."/>
            <person name="Tu H."/>
            <person name="Vos H."/>
            <person name="Wang M."/>
            <person name="Wolf Y.I."/>
            <person name="Yamagata H."/>
            <person name="Yamada T."/>
            <person name="Ye Y."/>
            <person name="Shaw J.R."/>
            <person name="Andrews J."/>
            <person name="Crease T.J."/>
            <person name="Tang H."/>
            <person name="Lucas S.M."/>
            <person name="Robertson H.M."/>
            <person name="Bork P."/>
            <person name="Koonin E.V."/>
            <person name="Zdobnov E.M."/>
            <person name="Grigoriev I.V."/>
            <person name="Lynch M."/>
            <person name="Boore J.L."/>
        </authorList>
    </citation>
    <scope>NUCLEOTIDE SEQUENCE [LARGE SCALE GENOMIC DNA]</scope>
</reference>
<dbReference type="Proteomes" id="UP000000305">
    <property type="component" value="Unassembled WGS sequence"/>
</dbReference>
<dbReference type="InParanoid" id="E9HNI3"/>
<dbReference type="KEGG" id="dpx:DAPPUDRAFT_302469"/>
<dbReference type="EMBL" id="GL732696">
    <property type="protein sequence ID" value="EFX66673.1"/>
    <property type="molecule type" value="Genomic_DNA"/>
</dbReference>
<name>E9HNI3_DAPPU</name>
<proteinExistence type="predicted"/>
<dbReference type="HOGENOM" id="CLU_1898317_0_0_1"/>
<keyword evidence="1" id="KW-0812">Transmembrane</keyword>
<feature type="transmembrane region" description="Helical" evidence="1">
    <location>
        <begin position="43"/>
        <end position="64"/>
    </location>
</feature>
<keyword evidence="3" id="KW-1185">Reference proteome</keyword>
<keyword evidence="1" id="KW-1133">Transmembrane helix</keyword>
<organism evidence="2 3">
    <name type="scientific">Daphnia pulex</name>
    <name type="common">Water flea</name>
    <dbReference type="NCBI Taxonomy" id="6669"/>
    <lineage>
        <taxon>Eukaryota</taxon>
        <taxon>Metazoa</taxon>
        <taxon>Ecdysozoa</taxon>
        <taxon>Arthropoda</taxon>
        <taxon>Crustacea</taxon>
        <taxon>Branchiopoda</taxon>
        <taxon>Diplostraca</taxon>
        <taxon>Cladocera</taxon>
        <taxon>Anomopoda</taxon>
        <taxon>Daphniidae</taxon>
        <taxon>Daphnia</taxon>
    </lineage>
</organism>
<evidence type="ECO:0000313" key="3">
    <source>
        <dbReference type="Proteomes" id="UP000000305"/>
    </source>
</evidence>
<protein>
    <submittedName>
        <fullName evidence="2">Uncharacterized protein</fullName>
    </submittedName>
</protein>
<dbReference type="OrthoDB" id="10404153at2759"/>
<keyword evidence="1" id="KW-0472">Membrane</keyword>
<sequence>MDTNNGQLKRILNSTLANESEFTVNTKLTENSMSEDVNSPWESVIIAATVSLVGMILLVMLYGFHHFCKRKRQTMVMPVITQSGLIPDYFTRPREPVVFDNEVSGHALIQETVTYWHRPLQPVTTDTDLYPIVL</sequence>
<accession>E9HNI3</accession>
<gene>
    <name evidence="2" type="ORF">DAPPUDRAFT_302469</name>
</gene>
<evidence type="ECO:0000256" key="1">
    <source>
        <dbReference type="SAM" id="Phobius"/>
    </source>
</evidence>
<evidence type="ECO:0000313" key="2">
    <source>
        <dbReference type="EMBL" id="EFX66673.1"/>
    </source>
</evidence>
<dbReference type="AlphaFoldDB" id="E9HNI3"/>